<evidence type="ECO:0000313" key="13">
    <source>
        <dbReference type="Proteomes" id="UP000184603"/>
    </source>
</evidence>
<dbReference type="GO" id="GO:0000155">
    <property type="term" value="F:phosphorelay sensor kinase activity"/>
    <property type="evidence" value="ECO:0007669"/>
    <property type="project" value="InterPro"/>
</dbReference>
<keyword evidence="4" id="KW-0597">Phosphoprotein</keyword>
<evidence type="ECO:0000256" key="6">
    <source>
        <dbReference type="ARBA" id="ARBA00022692"/>
    </source>
</evidence>
<keyword evidence="5" id="KW-0808">Transferase</keyword>
<evidence type="ECO:0000256" key="3">
    <source>
        <dbReference type="ARBA" id="ARBA00012438"/>
    </source>
</evidence>
<feature type="transmembrane region" description="Helical" evidence="10">
    <location>
        <begin position="163"/>
        <end position="184"/>
    </location>
</feature>
<dbReference type="Pfam" id="PF00512">
    <property type="entry name" value="HisKA"/>
    <property type="match status" value="1"/>
</dbReference>
<protein>
    <recommendedName>
        <fullName evidence="3">histidine kinase</fullName>
        <ecNumber evidence="3">2.7.13.3</ecNumber>
    </recommendedName>
</protein>
<dbReference type="PANTHER" id="PTHR45436:SF8">
    <property type="entry name" value="HISTIDINE KINASE"/>
    <property type="match status" value="1"/>
</dbReference>
<dbReference type="PANTHER" id="PTHR45436">
    <property type="entry name" value="SENSOR HISTIDINE KINASE YKOH"/>
    <property type="match status" value="1"/>
</dbReference>
<reference evidence="12 13" key="1">
    <citation type="submission" date="2016-12" db="EMBL/GenBank/DDBJ databases">
        <authorList>
            <person name="Song W.-J."/>
            <person name="Kurnit D.M."/>
        </authorList>
    </citation>
    <scope>NUCLEOTIDE SEQUENCE [LARGE SCALE GENOMIC DNA]</scope>
    <source>
        <strain evidence="12 13">DSM 18488</strain>
    </source>
</reference>
<evidence type="ECO:0000256" key="1">
    <source>
        <dbReference type="ARBA" id="ARBA00000085"/>
    </source>
</evidence>
<keyword evidence="6 10" id="KW-0812">Transmembrane</keyword>
<dbReference type="SMART" id="SM00388">
    <property type="entry name" value="HisKA"/>
    <property type="match status" value="1"/>
</dbReference>
<dbReference type="Gene3D" id="6.10.340.10">
    <property type="match status" value="1"/>
</dbReference>
<evidence type="ECO:0000256" key="7">
    <source>
        <dbReference type="ARBA" id="ARBA00022777"/>
    </source>
</evidence>
<dbReference type="Proteomes" id="UP000184603">
    <property type="component" value="Unassembled WGS sequence"/>
</dbReference>
<dbReference type="EMBL" id="FRFE01000009">
    <property type="protein sequence ID" value="SHO48199.1"/>
    <property type="molecule type" value="Genomic_DNA"/>
</dbReference>
<dbReference type="GO" id="GO:0005886">
    <property type="term" value="C:plasma membrane"/>
    <property type="evidence" value="ECO:0007669"/>
    <property type="project" value="TreeGrafter"/>
</dbReference>
<organism evidence="12 13">
    <name type="scientific">Desulfopila aestuarii DSM 18488</name>
    <dbReference type="NCBI Taxonomy" id="1121416"/>
    <lineage>
        <taxon>Bacteria</taxon>
        <taxon>Pseudomonadati</taxon>
        <taxon>Thermodesulfobacteriota</taxon>
        <taxon>Desulfobulbia</taxon>
        <taxon>Desulfobulbales</taxon>
        <taxon>Desulfocapsaceae</taxon>
        <taxon>Desulfopila</taxon>
    </lineage>
</organism>
<dbReference type="PRINTS" id="PR00344">
    <property type="entry name" value="BCTRLSENSOR"/>
</dbReference>
<dbReference type="SMART" id="SM00387">
    <property type="entry name" value="HATPase_c"/>
    <property type="match status" value="1"/>
</dbReference>
<dbReference type="PROSITE" id="PS50109">
    <property type="entry name" value="HIS_KIN"/>
    <property type="match status" value="1"/>
</dbReference>
<evidence type="ECO:0000256" key="9">
    <source>
        <dbReference type="ARBA" id="ARBA00023136"/>
    </source>
</evidence>
<evidence type="ECO:0000256" key="4">
    <source>
        <dbReference type="ARBA" id="ARBA00022553"/>
    </source>
</evidence>
<dbReference type="CDD" id="cd00082">
    <property type="entry name" value="HisKA"/>
    <property type="match status" value="1"/>
</dbReference>
<accession>A0A1M7Y6E0</accession>
<dbReference type="AlphaFoldDB" id="A0A1M7Y6E0"/>
<name>A0A1M7Y6E0_9BACT</name>
<dbReference type="Pfam" id="PF02518">
    <property type="entry name" value="HATPase_c"/>
    <property type="match status" value="1"/>
</dbReference>
<gene>
    <name evidence="12" type="ORF">SAMN02745220_02189</name>
</gene>
<comment type="subcellular location">
    <subcellularLocation>
        <location evidence="2">Membrane</location>
    </subcellularLocation>
</comment>
<dbReference type="EC" id="2.7.13.3" evidence="3"/>
<dbReference type="InterPro" id="IPR004358">
    <property type="entry name" value="Sig_transdc_His_kin-like_C"/>
</dbReference>
<dbReference type="CDD" id="cd00075">
    <property type="entry name" value="HATPase"/>
    <property type="match status" value="1"/>
</dbReference>
<dbReference type="InterPro" id="IPR003661">
    <property type="entry name" value="HisK_dim/P_dom"/>
</dbReference>
<keyword evidence="8 10" id="KW-1133">Transmembrane helix</keyword>
<dbReference type="SUPFAM" id="SSF47384">
    <property type="entry name" value="Homodimeric domain of signal transducing histidine kinase"/>
    <property type="match status" value="1"/>
</dbReference>
<dbReference type="InterPro" id="IPR036097">
    <property type="entry name" value="HisK_dim/P_sf"/>
</dbReference>
<keyword evidence="13" id="KW-1185">Reference proteome</keyword>
<sequence>MSFVVTKADFSPNRLKAALPFFMVLLVGFSLFLGLFLLVARHQLVKTEMVETNRLLLAYLQRGSAAPLQFGQGLSVYDEQLGGLDFIRISKSNNRLLLAGDAISASLFHELLRLEPLEDAPWLRLAGEDRETIWSVVSKTPGSGVVITAGRDSSFSYRQYRQLLLLVMTGWCAGLVLSLTIALFCVRRLVSPLVKLRVELETLMAEGREQLLPEKGGDTEREQLYRQVNRLIRQNRRLVSEMQASLDNVAHDLRTPMTRLRSVAEFGLREESDIEKLRESLADCLEESERVLSMLRIMMSVAEAETGTIQLEYTRLDLAESIGEMVSLYEYVAEERRVTLSCECRPGLTIQADRTRIAQVWANLLDNGIKYGREGGFVQVETASAGTMVCVRFRDNGMGISASEQPRIWERLYRGDRSRSQQGLGLGLNFVKAIVEAHGGTVQVESVLHEGSCFTVMLPMAEAQLLEVGSMEKSQTSGEWSESFTSGI</sequence>
<dbReference type="InterPro" id="IPR003594">
    <property type="entry name" value="HATPase_dom"/>
</dbReference>
<dbReference type="Gene3D" id="1.10.287.130">
    <property type="match status" value="1"/>
</dbReference>
<keyword evidence="9 10" id="KW-0472">Membrane</keyword>
<evidence type="ECO:0000259" key="11">
    <source>
        <dbReference type="PROSITE" id="PS50109"/>
    </source>
</evidence>
<comment type="catalytic activity">
    <reaction evidence="1">
        <text>ATP + protein L-histidine = ADP + protein N-phospho-L-histidine.</text>
        <dbReference type="EC" id="2.7.13.3"/>
    </reaction>
</comment>
<dbReference type="FunFam" id="3.30.565.10:FF:000006">
    <property type="entry name" value="Sensor histidine kinase WalK"/>
    <property type="match status" value="1"/>
</dbReference>
<evidence type="ECO:0000256" key="2">
    <source>
        <dbReference type="ARBA" id="ARBA00004370"/>
    </source>
</evidence>
<evidence type="ECO:0000256" key="10">
    <source>
        <dbReference type="SAM" id="Phobius"/>
    </source>
</evidence>
<evidence type="ECO:0000313" key="12">
    <source>
        <dbReference type="EMBL" id="SHO48199.1"/>
    </source>
</evidence>
<dbReference type="InterPro" id="IPR050428">
    <property type="entry name" value="TCS_sensor_his_kinase"/>
</dbReference>
<dbReference type="Gene3D" id="3.30.565.10">
    <property type="entry name" value="Histidine kinase-like ATPase, C-terminal domain"/>
    <property type="match status" value="1"/>
</dbReference>
<evidence type="ECO:0000256" key="5">
    <source>
        <dbReference type="ARBA" id="ARBA00022679"/>
    </source>
</evidence>
<proteinExistence type="predicted"/>
<dbReference type="STRING" id="1121416.SAMN02745220_02189"/>
<feature type="domain" description="Histidine kinase" evidence="11">
    <location>
        <begin position="248"/>
        <end position="462"/>
    </location>
</feature>
<evidence type="ECO:0000256" key="8">
    <source>
        <dbReference type="ARBA" id="ARBA00022989"/>
    </source>
</evidence>
<dbReference type="SUPFAM" id="SSF55874">
    <property type="entry name" value="ATPase domain of HSP90 chaperone/DNA topoisomerase II/histidine kinase"/>
    <property type="match status" value="1"/>
</dbReference>
<dbReference type="InterPro" id="IPR005467">
    <property type="entry name" value="His_kinase_dom"/>
</dbReference>
<feature type="transmembrane region" description="Helical" evidence="10">
    <location>
        <begin position="20"/>
        <end position="40"/>
    </location>
</feature>
<keyword evidence="7 12" id="KW-0418">Kinase</keyword>
<dbReference type="InterPro" id="IPR036890">
    <property type="entry name" value="HATPase_C_sf"/>
</dbReference>